<dbReference type="AlphaFoldDB" id="A0A7J0A8N7"/>
<dbReference type="Proteomes" id="UP000491181">
    <property type="component" value="Unassembled WGS sequence"/>
</dbReference>
<comment type="caution">
    <text evidence="1">The sequence shown here is derived from an EMBL/GenBank/DDBJ whole genome shotgun (WGS) entry which is preliminary data.</text>
</comment>
<accession>A0A7J0A8N7</accession>
<evidence type="ECO:0000313" key="1">
    <source>
        <dbReference type="EMBL" id="GFH88291.1"/>
    </source>
</evidence>
<dbReference type="EMBL" id="BLLS01000183">
    <property type="protein sequence ID" value="GFH88291.1"/>
    <property type="molecule type" value="Genomic_DNA"/>
</dbReference>
<proteinExistence type="predicted"/>
<protein>
    <submittedName>
        <fullName evidence="1">Uncharacterized protein</fullName>
    </submittedName>
</protein>
<reference evidence="1 2" key="1">
    <citation type="journal article" date="2020" name="Microbiome">
        <title>Single-cell genomics of uncultured bacteria reveals dietary fiber responders in the mouse gut microbiota.</title>
        <authorList>
            <person name="Chijiiwa R."/>
            <person name="Hosokawa M."/>
            <person name="Kogawa M."/>
            <person name="Nishikawa Y."/>
            <person name="Ide K."/>
            <person name="Sakanashi C."/>
            <person name="Takahashi K."/>
            <person name="Takeyama H."/>
        </authorList>
    </citation>
    <scope>NUCLEOTIDE SEQUENCE [LARGE SCALE GENOMIC DNA]</scope>
    <source>
        <strain evidence="1">IMSAGC_001</strain>
    </source>
</reference>
<gene>
    <name evidence="1" type="ORF">IMSAGC001_03733</name>
</gene>
<organism evidence="1 2">
    <name type="scientific">Bacteroides acidifaciens</name>
    <dbReference type="NCBI Taxonomy" id="85831"/>
    <lineage>
        <taxon>Bacteria</taxon>
        <taxon>Pseudomonadati</taxon>
        <taxon>Bacteroidota</taxon>
        <taxon>Bacteroidia</taxon>
        <taxon>Bacteroidales</taxon>
        <taxon>Bacteroidaceae</taxon>
        <taxon>Bacteroides</taxon>
    </lineage>
</organism>
<name>A0A7J0A8N7_9BACE</name>
<sequence length="32" mass="3537">MAHEETTADVLNSIDLTSDNPILVIYQSGYLL</sequence>
<evidence type="ECO:0000313" key="2">
    <source>
        <dbReference type="Proteomes" id="UP000491181"/>
    </source>
</evidence>